<geneLocation type="mitochondrion" evidence="2"/>
<dbReference type="EMBL" id="OM677832">
    <property type="protein sequence ID" value="UZT67571.1"/>
    <property type="molecule type" value="Genomic_DNA"/>
</dbReference>
<reference evidence="2" key="1">
    <citation type="journal article" date="2022" name="Genes (Basel)">
        <title>Novel Gene Rearrangements in the Mitochondrial Genomes of Cynipoid Wasps (Hymenoptera: Cynipoidea).</title>
        <authorList>
            <person name="Shu X."/>
            <person name="Li Z."/>
            <person name="Yuan R."/>
            <person name="Tang P."/>
            <person name="Chen X."/>
        </authorList>
    </citation>
    <scope>NUCLEOTIDE SEQUENCE</scope>
</reference>
<keyword evidence="1" id="KW-0472">Membrane</keyword>
<reference evidence="2" key="2">
    <citation type="submission" date="2022-02" db="EMBL/GenBank/DDBJ databases">
        <authorList>
            <person name="Shu X.H."/>
            <person name="Li Z.K."/>
            <person name="Tang P."/>
            <person name="Chen X.X."/>
        </authorList>
    </citation>
    <scope>NUCLEOTIDE SEQUENCE</scope>
</reference>
<proteinExistence type="predicted"/>
<evidence type="ECO:0000256" key="1">
    <source>
        <dbReference type="SAM" id="Phobius"/>
    </source>
</evidence>
<dbReference type="AlphaFoldDB" id="A0A9E8GE16"/>
<keyword evidence="2" id="KW-0496">Mitochondrion</keyword>
<organism evidence="2">
    <name type="scientific">Oberthuerella sharkeyi</name>
    <dbReference type="NCBI Taxonomy" id="2943459"/>
    <lineage>
        <taxon>Eukaryota</taxon>
        <taxon>Metazoa</taxon>
        <taxon>Ecdysozoa</taxon>
        <taxon>Arthropoda</taxon>
        <taxon>Hexapoda</taxon>
        <taxon>Insecta</taxon>
        <taxon>Pterygota</taxon>
        <taxon>Neoptera</taxon>
        <taxon>Endopterygota</taxon>
        <taxon>Hymenoptera</taxon>
        <taxon>Apocrita</taxon>
        <taxon>Proctotrupomorpha</taxon>
        <taxon>Cynipoidea</taxon>
        <taxon>Liopteridae</taxon>
        <taxon>Oberthuerella</taxon>
    </lineage>
</organism>
<name>A0A9E8GE16_9HYME</name>
<sequence length="54" mass="6890">MPQMKPLNWMLLSSYFLFVYMLLVIMYFYQNMFLKFNFKAKLNIKKYIFLLKWF</sequence>
<keyword evidence="1" id="KW-0812">Transmembrane</keyword>
<gene>
    <name evidence="2" type="primary">atp8</name>
</gene>
<evidence type="ECO:0000313" key="2">
    <source>
        <dbReference type="EMBL" id="UZT67571.1"/>
    </source>
</evidence>
<keyword evidence="1" id="KW-1133">Transmembrane helix</keyword>
<accession>A0A9E8GE16</accession>
<feature type="transmembrane region" description="Helical" evidence="1">
    <location>
        <begin position="6"/>
        <end position="29"/>
    </location>
</feature>
<protein>
    <submittedName>
        <fullName evidence="2">ATP synthase F0 subunit 8</fullName>
    </submittedName>
</protein>